<evidence type="ECO:0000256" key="3">
    <source>
        <dbReference type="ARBA" id="ARBA00022692"/>
    </source>
</evidence>
<dbReference type="PANTHER" id="PTHR38459">
    <property type="entry name" value="PROPHAGE BACTOPRENOL-LINKED GLUCOSE TRANSLOCASE HOMOLOG"/>
    <property type="match status" value="1"/>
</dbReference>
<dbReference type="InterPro" id="IPR007267">
    <property type="entry name" value="GtrA_DPMS_TM"/>
</dbReference>
<keyword evidence="4 6" id="KW-1133">Transmembrane helix</keyword>
<dbReference type="Pfam" id="PF04138">
    <property type="entry name" value="GtrA_DPMS_TM"/>
    <property type="match status" value="1"/>
</dbReference>
<evidence type="ECO:0000313" key="8">
    <source>
        <dbReference type="EMBL" id="KMW20262.1"/>
    </source>
</evidence>
<evidence type="ECO:0000256" key="4">
    <source>
        <dbReference type="ARBA" id="ARBA00022989"/>
    </source>
</evidence>
<comment type="subcellular location">
    <subcellularLocation>
        <location evidence="1">Membrane</location>
        <topology evidence="1">Multi-pass membrane protein</topology>
    </subcellularLocation>
</comment>
<dbReference type="PATRIC" id="fig|742734.4.peg.2451"/>
<dbReference type="OrthoDB" id="361483at2"/>
<proteinExistence type="inferred from homology"/>
<evidence type="ECO:0000259" key="7">
    <source>
        <dbReference type="Pfam" id="PF04138"/>
    </source>
</evidence>
<accession>A0A0J9C526</accession>
<comment type="similarity">
    <text evidence="2">Belongs to the GtrA family.</text>
</comment>
<evidence type="ECO:0000256" key="5">
    <source>
        <dbReference type="ARBA" id="ARBA00023136"/>
    </source>
</evidence>
<evidence type="ECO:0000256" key="6">
    <source>
        <dbReference type="SAM" id="Phobius"/>
    </source>
</evidence>
<name>A0A0J9C526_9FIRM</name>
<feature type="transmembrane region" description="Helical" evidence="6">
    <location>
        <begin position="12"/>
        <end position="35"/>
    </location>
</feature>
<dbReference type="InterPro" id="IPR051401">
    <property type="entry name" value="GtrA_CellWall_Glycosyl"/>
</dbReference>
<sequence>MLRKIWEKCVNYETVSYLICGVLTTAVDFAVYTVLRNVDVGVGVSQALSWLAAVLFAYVVNKLIVFRNYNMRPSYLAREVGTFVAARAFSGVVTWVLMVVMVRLGGDRGFIYELFCKFTSSVINMVLNYVFSKLWIFKKE</sequence>
<comment type="caution">
    <text evidence="8">The sequence shown here is derived from an EMBL/GenBank/DDBJ whole genome shotgun (WGS) entry which is preliminary data.</text>
</comment>
<feature type="transmembrane region" description="Helical" evidence="6">
    <location>
        <begin position="84"/>
        <end position="104"/>
    </location>
</feature>
<feature type="transmembrane region" description="Helical" evidence="6">
    <location>
        <begin position="110"/>
        <end position="131"/>
    </location>
</feature>
<feature type="transmembrane region" description="Helical" evidence="6">
    <location>
        <begin position="47"/>
        <end position="64"/>
    </location>
</feature>
<protein>
    <recommendedName>
        <fullName evidence="7">GtrA/DPMS transmembrane domain-containing protein</fullName>
    </recommendedName>
</protein>
<evidence type="ECO:0000256" key="2">
    <source>
        <dbReference type="ARBA" id="ARBA00009399"/>
    </source>
</evidence>
<evidence type="ECO:0000313" key="9">
    <source>
        <dbReference type="Proteomes" id="UP000037392"/>
    </source>
</evidence>
<dbReference type="GO" id="GO:0005886">
    <property type="term" value="C:plasma membrane"/>
    <property type="evidence" value="ECO:0007669"/>
    <property type="project" value="TreeGrafter"/>
</dbReference>
<dbReference type="EMBL" id="ADLK01000019">
    <property type="protein sequence ID" value="KMW20262.1"/>
    <property type="molecule type" value="Genomic_DNA"/>
</dbReference>
<dbReference type="GO" id="GO:0000271">
    <property type="term" value="P:polysaccharide biosynthetic process"/>
    <property type="evidence" value="ECO:0007669"/>
    <property type="project" value="InterPro"/>
</dbReference>
<keyword evidence="3 6" id="KW-0812">Transmembrane</keyword>
<gene>
    <name evidence="8" type="ORF">HMPREF9470_02277</name>
</gene>
<organism evidence="8 9">
    <name type="scientific">[Clostridium] citroniae WAL-19142</name>
    <dbReference type="NCBI Taxonomy" id="742734"/>
    <lineage>
        <taxon>Bacteria</taxon>
        <taxon>Bacillati</taxon>
        <taxon>Bacillota</taxon>
        <taxon>Clostridia</taxon>
        <taxon>Lachnospirales</taxon>
        <taxon>Lachnospiraceae</taxon>
        <taxon>Enterocloster</taxon>
    </lineage>
</organism>
<dbReference type="RefSeq" id="WP_007860791.1">
    <property type="nucleotide sequence ID" value="NZ_KQ235877.1"/>
</dbReference>
<dbReference type="AlphaFoldDB" id="A0A0J9C526"/>
<reference evidence="8 9" key="1">
    <citation type="submission" date="2011-04" db="EMBL/GenBank/DDBJ databases">
        <title>The Genome Sequence of Clostridium citroniae WAL-19142.</title>
        <authorList>
            <consortium name="The Broad Institute Genome Sequencing Platform"/>
            <person name="Earl A."/>
            <person name="Ward D."/>
            <person name="Feldgarden M."/>
            <person name="Gevers D."/>
            <person name="Warren Y.A."/>
            <person name="Tyrrell K.L."/>
            <person name="Citron D.M."/>
            <person name="Goldstein E.J."/>
            <person name="Daigneault M."/>
            <person name="Allen-Vercoe E."/>
            <person name="Young S.K."/>
            <person name="Zeng Q."/>
            <person name="Gargeya S."/>
            <person name="Fitzgerald M."/>
            <person name="Haas B."/>
            <person name="Abouelleil A."/>
            <person name="Alvarado L."/>
            <person name="Arachchi H.M."/>
            <person name="Berlin A."/>
            <person name="Brown A."/>
            <person name="Chapman S.B."/>
            <person name="Chen Z."/>
            <person name="Dunbar C."/>
            <person name="Freedman E."/>
            <person name="Gearin G."/>
            <person name="Gellesch M."/>
            <person name="Goldberg J."/>
            <person name="Griggs A."/>
            <person name="Gujja S."/>
            <person name="Heilman E.R."/>
            <person name="Heiman D."/>
            <person name="Howarth C."/>
            <person name="Larson L."/>
            <person name="Lui A."/>
            <person name="MacDonald P.J."/>
            <person name="Mehta T."/>
            <person name="Montmayeur A."/>
            <person name="Murphy C."/>
            <person name="Neiman D."/>
            <person name="Pearson M."/>
            <person name="Priest M."/>
            <person name="Roberts A."/>
            <person name="Saif S."/>
            <person name="Shea T."/>
            <person name="Shenoy N."/>
            <person name="Sisk P."/>
            <person name="Stolte C."/>
            <person name="Sykes S."/>
            <person name="White J."/>
            <person name="Yandava C."/>
            <person name="Wortman J."/>
            <person name="Nusbaum C."/>
            <person name="Birren B."/>
        </authorList>
    </citation>
    <scope>NUCLEOTIDE SEQUENCE [LARGE SCALE GENOMIC DNA]</scope>
    <source>
        <strain evidence="8 9">WAL-19142</strain>
    </source>
</reference>
<feature type="domain" description="GtrA/DPMS transmembrane" evidence="7">
    <location>
        <begin position="17"/>
        <end position="137"/>
    </location>
</feature>
<dbReference type="Proteomes" id="UP000037392">
    <property type="component" value="Unassembled WGS sequence"/>
</dbReference>
<dbReference type="GeneID" id="93161781"/>
<evidence type="ECO:0000256" key="1">
    <source>
        <dbReference type="ARBA" id="ARBA00004141"/>
    </source>
</evidence>
<keyword evidence="5 6" id="KW-0472">Membrane</keyword>
<dbReference type="PANTHER" id="PTHR38459:SF5">
    <property type="entry name" value="CELL WALL TEICHOIC ACID GLYCOSYLATION PROTEIN GTCA"/>
    <property type="match status" value="1"/>
</dbReference>